<protein>
    <recommendedName>
        <fullName evidence="3">DUF6534 domain-containing protein</fullName>
    </recommendedName>
</protein>
<gene>
    <name evidence="4" type="ORF">IW261DRAFT_1559816</name>
</gene>
<sequence length="304" mass="33768">MVPVPAGYPIERRTGPLIVAYLLNWGLFGTLSVQLYLYYLAFPNDRKITKYIVYGIYIIEFVLTILITHDAFKIFGYGFGDSDALTDGDFNYLVIPIMGGIAASVVQAFYAYRIFILSRSRIIPAFIICVSLTSFVAAVITGVYTFQEGAIANIKSRRVSVGLSCGGYALCDVSIAVCMTYYLTRSKTCFRRTQILVTKIILLTIETGSVTAIAALAIIVLFFAFPHQTFYITPTWVIAKLYANTCFMVLNSRIRIIGGRDTHTSSTDMEITTTMMRDIASHSTSDETSRMTEKTQDGDMSLLA</sequence>
<feature type="transmembrane region" description="Helical" evidence="2">
    <location>
        <begin position="196"/>
        <end position="225"/>
    </location>
</feature>
<dbReference type="Pfam" id="PF20152">
    <property type="entry name" value="DUF6534"/>
    <property type="match status" value="1"/>
</dbReference>
<feature type="transmembrane region" description="Helical" evidence="2">
    <location>
        <begin position="122"/>
        <end position="146"/>
    </location>
</feature>
<keyword evidence="2" id="KW-1133">Transmembrane helix</keyword>
<feature type="region of interest" description="Disordered" evidence="1">
    <location>
        <begin position="281"/>
        <end position="304"/>
    </location>
</feature>
<organism evidence="4 5">
    <name type="scientific">Armillaria novae-zelandiae</name>
    <dbReference type="NCBI Taxonomy" id="153914"/>
    <lineage>
        <taxon>Eukaryota</taxon>
        <taxon>Fungi</taxon>
        <taxon>Dikarya</taxon>
        <taxon>Basidiomycota</taxon>
        <taxon>Agaricomycotina</taxon>
        <taxon>Agaricomycetes</taxon>
        <taxon>Agaricomycetidae</taxon>
        <taxon>Agaricales</taxon>
        <taxon>Marasmiineae</taxon>
        <taxon>Physalacriaceae</taxon>
        <taxon>Armillaria</taxon>
    </lineage>
</organism>
<dbReference type="Proteomes" id="UP001175227">
    <property type="component" value="Unassembled WGS sequence"/>
</dbReference>
<feature type="transmembrane region" description="Helical" evidence="2">
    <location>
        <begin position="166"/>
        <end position="184"/>
    </location>
</feature>
<evidence type="ECO:0000259" key="3">
    <source>
        <dbReference type="Pfam" id="PF20152"/>
    </source>
</evidence>
<reference evidence="4" key="1">
    <citation type="submission" date="2023-06" db="EMBL/GenBank/DDBJ databases">
        <authorList>
            <consortium name="Lawrence Berkeley National Laboratory"/>
            <person name="Ahrendt S."/>
            <person name="Sahu N."/>
            <person name="Indic B."/>
            <person name="Wong-Bajracharya J."/>
            <person name="Merenyi Z."/>
            <person name="Ke H.-M."/>
            <person name="Monk M."/>
            <person name="Kocsube S."/>
            <person name="Drula E."/>
            <person name="Lipzen A."/>
            <person name="Balint B."/>
            <person name="Henrissat B."/>
            <person name="Andreopoulos B."/>
            <person name="Martin F.M."/>
            <person name="Harder C.B."/>
            <person name="Rigling D."/>
            <person name="Ford K.L."/>
            <person name="Foster G.D."/>
            <person name="Pangilinan J."/>
            <person name="Papanicolaou A."/>
            <person name="Barry K."/>
            <person name="LaButti K."/>
            <person name="Viragh M."/>
            <person name="Koriabine M."/>
            <person name="Yan M."/>
            <person name="Riley R."/>
            <person name="Champramary S."/>
            <person name="Plett K.L."/>
            <person name="Tsai I.J."/>
            <person name="Slot J."/>
            <person name="Sipos G."/>
            <person name="Plett J."/>
            <person name="Nagy L.G."/>
            <person name="Grigoriev I.V."/>
        </authorList>
    </citation>
    <scope>NUCLEOTIDE SEQUENCE</scope>
    <source>
        <strain evidence="4">ICMP 16352</strain>
    </source>
</reference>
<comment type="caution">
    <text evidence="4">The sequence shown here is derived from an EMBL/GenBank/DDBJ whole genome shotgun (WGS) entry which is preliminary data.</text>
</comment>
<evidence type="ECO:0000313" key="5">
    <source>
        <dbReference type="Proteomes" id="UP001175227"/>
    </source>
</evidence>
<keyword evidence="5" id="KW-1185">Reference proteome</keyword>
<dbReference type="EMBL" id="JAUEPR010000004">
    <property type="protein sequence ID" value="KAK0486415.1"/>
    <property type="molecule type" value="Genomic_DNA"/>
</dbReference>
<dbReference type="PANTHER" id="PTHR40465">
    <property type="entry name" value="CHROMOSOME 1, WHOLE GENOME SHOTGUN SEQUENCE"/>
    <property type="match status" value="1"/>
</dbReference>
<feature type="transmembrane region" description="Helical" evidence="2">
    <location>
        <begin position="18"/>
        <end position="39"/>
    </location>
</feature>
<dbReference type="InterPro" id="IPR045339">
    <property type="entry name" value="DUF6534"/>
</dbReference>
<dbReference type="AlphaFoldDB" id="A0AA39PLB4"/>
<feature type="transmembrane region" description="Helical" evidence="2">
    <location>
        <begin position="92"/>
        <end position="110"/>
    </location>
</feature>
<feature type="transmembrane region" description="Helical" evidence="2">
    <location>
        <begin position="231"/>
        <end position="250"/>
    </location>
</feature>
<feature type="compositionally biased region" description="Basic and acidic residues" evidence="1">
    <location>
        <begin position="284"/>
        <end position="297"/>
    </location>
</feature>
<proteinExistence type="predicted"/>
<evidence type="ECO:0000256" key="2">
    <source>
        <dbReference type="SAM" id="Phobius"/>
    </source>
</evidence>
<evidence type="ECO:0000313" key="4">
    <source>
        <dbReference type="EMBL" id="KAK0486415.1"/>
    </source>
</evidence>
<feature type="transmembrane region" description="Helical" evidence="2">
    <location>
        <begin position="51"/>
        <end position="72"/>
    </location>
</feature>
<name>A0AA39PLB4_9AGAR</name>
<evidence type="ECO:0000256" key="1">
    <source>
        <dbReference type="SAM" id="MobiDB-lite"/>
    </source>
</evidence>
<dbReference type="PANTHER" id="PTHR40465:SF1">
    <property type="entry name" value="DUF6534 DOMAIN-CONTAINING PROTEIN"/>
    <property type="match status" value="1"/>
</dbReference>
<feature type="domain" description="DUF6534" evidence="3">
    <location>
        <begin position="169"/>
        <end position="253"/>
    </location>
</feature>
<keyword evidence="2" id="KW-0812">Transmembrane</keyword>
<keyword evidence="2" id="KW-0472">Membrane</keyword>
<accession>A0AA39PLB4</accession>